<evidence type="ECO:0000256" key="2">
    <source>
        <dbReference type="RuleBase" id="RU367088"/>
    </source>
</evidence>
<keyword evidence="2" id="KW-0833">Ubl conjugation pathway</keyword>
<dbReference type="RefSeq" id="XP_022240367.1">
    <property type="nucleotide sequence ID" value="XM_022384659.1"/>
</dbReference>
<proteinExistence type="inferred from homology"/>
<gene>
    <name evidence="5" type="primary">LOC111085553</name>
</gene>
<keyword evidence="2" id="KW-0645">Protease</keyword>
<dbReference type="SMART" id="SM01174">
    <property type="entry name" value="DUF4205"/>
    <property type="match status" value="1"/>
</dbReference>
<keyword evidence="2" id="KW-0788">Thiol protease</keyword>
<accession>A0ABM1S9R2</accession>
<keyword evidence="2" id="KW-0378">Hydrolase</keyword>
<organism evidence="4 5">
    <name type="scientific">Limulus polyphemus</name>
    <name type="common">Atlantic horseshoe crab</name>
    <dbReference type="NCBI Taxonomy" id="6850"/>
    <lineage>
        <taxon>Eukaryota</taxon>
        <taxon>Metazoa</taxon>
        <taxon>Ecdysozoa</taxon>
        <taxon>Arthropoda</taxon>
        <taxon>Chelicerata</taxon>
        <taxon>Merostomata</taxon>
        <taxon>Xiphosura</taxon>
        <taxon>Limulidae</taxon>
        <taxon>Limulus</taxon>
    </lineage>
</organism>
<dbReference type="InterPro" id="IPR025257">
    <property type="entry name" value="MINDY-3/4_CD"/>
</dbReference>
<evidence type="ECO:0000313" key="5">
    <source>
        <dbReference type="RefSeq" id="XP_022240367.1"/>
    </source>
</evidence>
<feature type="domain" description="Deubiquitinating enzyme MINDY-3/4 conserved" evidence="3">
    <location>
        <begin position="65"/>
        <end position="411"/>
    </location>
</feature>
<comment type="similarity">
    <text evidence="1 2">Belongs to the MINDY deubiquitinase family. FAM188 subfamily.</text>
</comment>
<name>A0ABM1S9R2_LIMPO</name>
<protein>
    <recommendedName>
        <fullName evidence="2">Ubiquitin carboxyl-terminal hydrolase MINDY</fullName>
        <ecNumber evidence="2">3.4.19.12</ecNumber>
    </recommendedName>
</protein>
<dbReference type="Pfam" id="PF13898">
    <property type="entry name" value="MINDY-3_4_CD"/>
    <property type="match status" value="1"/>
</dbReference>
<dbReference type="InterPro" id="IPR039785">
    <property type="entry name" value="MINY3/4"/>
</dbReference>
<evidence type="ECO:0000313" key="4">
    <source>
        <dbReference type="Proteomes" id="UP000694941"/>
    </source>
</evidence>
<evidence type="ECO:0000256" key="1">
    <source>
        <dbReference type="ARBA" id="ARBA00011074"/>
    </source>
</evidence>
<keyword evidence="4" id="KW-1185">Reference proteome</keyword>
<comment type="catalytic activity">
    <reaction evidence="2">
        <text>Thiol-dependent hydrolysis of ester, thioester, amide, peptide and isopeptide bonds formed by the C-terminal Gly of ubiquitin (a 76-residue protein attached to proteins as an intracellular targeting signal).</text>
        <dbReference type="EC" id="3.4.19.12"/>
    </reaction>
</comment>
<dbReference type="PANTHER" id="PTHR12473:SF8">
    <property type="entry name" value="UBIQUITIN CARBOXYL-TERMINAL HYDROLASE MINDY-4-RELATED"/>
    <property type="match status" value="1"/>
</dbReference>
<evidence type="ECO:0000259" key="3">
    <source>
        <dbReference type="SMART" id="SM01174"/>
    </source>
</evidence>
<dbReference type="EC" id="3.4.19.12" evidence="2"/>
<dbReference type="Proteomes" id="UP000694941">
    <property type="component" value="Unplaced"/>
</dbReference>
<reference evidence="5" key="1">
    <citation type="submission" date="2025-08" db="UniProtKB">
        <authorList>
            <consortium name="RefSeq"/>
        </authorList>
    </citation>
    <scope>IDENTIFICATION</scope>
    <source>
        <tissue evidence="5">Muscle</tissue>
    </source>
</reference>
<sequence>MANEEEFRLVPLSKNLVGMKIYNNSEALKRGSVLYPRSKESRSSTSFQFPSGGAPVTKSIAISLRTLLFGGSTYVGNQEWMKSHLVFREPGSVFGYGLVTSKGNPGSVIMCVQAYILKHLLFNKKDASPGSSRDRDPLRPYRERQQQTLGLALSDIIWQAGTENSRCTVCLPGVEAHLERDLNYTPDGFTEKINLFEFHRKEDVISFLTQYLNMFQHGTGSGVMLLIYSIILSRGITSDRHRVQEDLNGEYTELLTPVCEATQAIITLLLTGKATPYLHNGVIRTLDEENTIKEHVGLMSRSDVGFLVWNRNDENSKQLGSRLKTPTFPIWVTHTENKYGVLFHTRRDLTRDHRAEHRFDLHYYNGFLVHPEPTVLTLDTRFNKPQDEYRIPVLERVILSKWQGAQVSWNDTTPYV</sequence>
<comment type="function">
    <text evidence="2">Hydrolase that can remove 'Lys-48'-linked conjugated ubiquitin from proteins.</text>
</comment>
<dbReference type="GeneID" id="111085553"/>
<dbReference type="PANTHER" id="PTHR12473">
    <property type="entry name" value="UBIQUITIN CARBOXYL-TERMINAL HYDROLASE MINDY-4-RELATED"/>
    <property type="match status" value="1"/>
</dbReference>